<gene>
    <name evidence="2" type="ORF">SAMN02982927_00231</name>
</gene>
<feature type="transmembrane region" description="Helical" evidence="1">
    <location>
        <begin position="13"/>
        <end position="29"/>
    </location>
</feature>
<accession>A0A1I2N1B5</accession>
<dbReference type="STRING" id="269670.SAMN02982927_00231"/>
<dbReference type="Proteomes" id="UP000198752">
    <property type="component" value="Unassembled WGS sequence"/>
</dbReference>
<sequence length="161" mass="19167">MIPKGTVFDSNEIFILIIGALAYLVMFLLPKYFSKQQTITMLLIGNYISTFFDNTVCINPFNYYNINDTPYTDFWDLLSCVMFSPFGYFFVYLYAIIKKNRTTYFFYISMWSLIAVVAEALAWRVGVYHYKNGYQLFFSLPIYIIVLTVTMIYYQFFIQKR</sequence>
<evidence type="ECO:0000256" key="1">
    <source>
        <dbReference type="SAM" id="Phobius"/>
    </source>
</evidence>
<protein>
    <submittedName>
        <fullName evidence="2">Uncharacterized protein</fullName>
    </submittedName>
</protein>
<name>A0A1I2N1B5_9BACL</name>
<feature type="transmembrane region" description="Helical" evidence="1">
    <location>
        <begin position="74"/>
        <end position="97"/>
    </location>
</feature>
<dbReference type="OrthoDB" id="2618234at2"/>
<feature type="transmembrane region" description="Helical" evidence="1">
    <location>
        <begin position="135"/>
        <end position="156"/>
    </location>
</feature>
<feature type="transmembrane region" description="Helical" evidence="1">
    <location>
        <begin position="104"/>
        <end position="123"/>
    </location>
</feature>
<evidence type="ECO:0000313" key="3">
    <source>
        <dbReference type="Proteomes" id="UP000198752"/>
    </source>
</evidence>
<proteinExistence type="predicted"/>
<feature type="transmembrane region" description="Helical" evidence="1">
    <location>
        <begin position="41"/>
        <end position="62"/>
    </location>
</feature>
<keyword evidence="1" id="KW-1133">Transmembrane helix</keyword>
<dbReference type="AlphaFoldDB" id="A0A1I2N1B5"/>
<organism evidence="2 3">
    <name type="scientific">Sporolactobacillus nakayamae</name>
    <dbReference type="NCBI Taxonomy" id="269670"/>
    <lineage>
        <taxon>Bacteria</taxon>
        <taxon>Bacillati</taxon>
        <taxon>Bacillota</taxon>
        <taxon>Bacilli</taxon>
        <taxon>Bacillales</taxon>
        <taxon>Sporolactobacillaceae</taxon>
        <taxon>Sporolactobacillus</taxon>
    </lineage>
</organism>
<reference evidence="3" key="1">
    <citation type="submission" date="2016-10" db="EMBL/GenBank/DDBJ databases">
        <authorList>
            <person name="Varghese N."/>
            <person name="Submissions S."/>
        </authorList>
    </citation>
    <scope>NUCLEOTIDE SEQUENCE [LARGE SCALE GENOMIC DNA]</scope>
    <source>
        <strain evidence="3">ATCC 700379</strain>
    </source>
</reference>
<dbReference type="EMBL" id="FOOY01000003">
    <property type="protein sequence ID" value="SFF97665.1"/>
    <property type="molecule type" value="Genomic_DNA"/>
</dbReference>
<keyword evidence="3" id="KW-1185">Reference proteome</keyword>
<evidence type="ECO:0000313" key="2">
    <source>
        <dbReference type="EMBL" id="SFF97665.1"/>
    </source>
</evidence>
<dbReference type="RefSeq" id="WP_093669227.1">
    <property type="nucleotide sequence ID" value="NZ_FOOY01000003.1"/>
</dbReference>
<keyword evidence="1" id="KW-0472">Membrane</keyword>
<keyword evidence="1" id="KW-0812">Transmembrane</keyword>